<gene>
    <name evidence="1" type="ORF">OMAR00292_LOCUS739</name>
    <name evidence="2" type="ORF">OMAR00292_LOCUS741</name>
</gene>
<name>A0A6U9J857_OXYMA</name>
<dbReference type="EMBL" id="HBIT01001971">
    <property type="protein sequence ID" value="CAE0614866.1"/>
    <property type="molecule type" value="Transcribed_RNA"/>
</dbReference>
<dbReference type="PROSITE" id="PS51257">
    <property type="entry name" value="PROKAR_LIPOPROTEIN"/>
    <property type="match status" value="1"/>
</dbReference>
<accession>A0A6U9J857</accession>
<dbReference type="AlphaFoldDB" id="A0A6U9J857"/>
<reference evidence="1" key="1">
    <citation type="submission" date="2021-01" db="EMBL/GenBank/DDBJ databases">
        <authorList>
            <person name="Corre E."/>
            <person name="Pelletier E."/>
            <person name="Niang G."/>
            <person name="Scheremetjew M."/>
            <person name="Finn R."/>
            <person name="Kale V."/>
            <person name="Holt S."/>
            <person name="Cochrane G."/>
            <person name="Meng A."/>
            <person name="Brown T."/>
            <person name="Cohen L."/>
        </authorList>
    </citation>
    <scope>NUCLEOTIDE SEQUENCE</scope>
    <source>
        <strain evidence="1">CCMP1795</strain>
    </source>
</reference>
<evidence type="ECO:0000313" key="2">
    <source>
        <dbReference type="EMBL" id="CAE0614866.1"/>
    </source>
</evidence>
<sequence>MRAFSMLLATAAGGCTDDAAMNFQAELTQACAGSDCSGINGYADCANGRLEGHVCADRLRATVEAEVQQAKADCAAVGESSAGQALNVGLGLVAVIAAVK</sequence>
<dbReference type="EMBL" id="HBIT01001969">
    <property type="protein sequence ID" value="CAE0614864.1"/>
    <property type="molecule type" value="Transcribed_RNA"/>
</dbReference>
<protein>
    <submittedName>
        <fullName evidence="1">Uncharacterized protein</fullName>
    </submittedName>
</protein>
<organism evidence="1">
    <name type="scientific">Oxyrrhis marina</name>
    <name type="common">Dinoflagellate</name>
    <dbReference type="NCBI Taxonomy" id="2969"/>
    <lineage>
        <taxon>Eukaryota</taxon>
        <taxon>Sar</taxon>
        <taxon>Alveolata</taxon>
        <taxon>Dinophyceae</taxon>
        <taxon>Oxyrrhinales</taxon>
        <taxon>Oxyrrhinaceae</taxon>
        <taxon>Oxyrrhis</taxon>
    </lineage>
</organism>
<evidence type="ECO:0000313" key="1">
    <source>
        <dbReference type="EMBL" id="CAE0614864.1"/>
    </source>
</evidence>
<proteinExistence type="predicted"/>